<gene>
    <name evidence="2" type="ORF">GCM10010285_37360</name>
</gene>
<protein>
    <submittedName>
        <fullName evidence="2">Uncharacterized protein</fullName>
    </submittedName>
</protein>
<accession>A0ABQ2T5Q3</accession>
<evidence type="ECO:0000313" key="2">
    <source>
        <dbReference type="EMBL" id="GGS54307.1"/>
    </source>
</evidence>
<proteinExistence type="predicted"/>
<organism evidence="2 3">
    <name type="scientific">Streptomyces pseudogriseolus</name>
    <name type="common">Streptomyces gancidicus</name>
    <name type="synonym">Streptomyces rubiginosus</name>
    <dbReference type="NCBI Taxonomy" id="36817"/>
    <lineage>
        <taxon>Bacteria</taxon>
        <taxon>Bacillati</taxon>
        <taxon>Actinomycetota</taxon>
        <taxon>Actinomycetes</taxon>
        <taxon>Kitasatosporales</taxon>
        <taxon>Streptomycetaceae</taxon>
        <taxon>Streptomyces</taxon>
        <taxon>Streptomyces pseudogriseolus group</taxon>
    </lineage>
</organism>
<evidence type="ECO:0000256" key="1">
    <source>
        <dbReference type="SAM" id="MobiDB-lite"/>
    </source>
</evidence>
<dbReference type="Proteomes" id="UP000597853">
    <property type="component" value="Unassembled WGS sequence"/>
</dbReference>
<name>A0ABQ2T5Q3_STREZ</name>
<feature type="region of interest" description="Disordered" evidence="1">
    <location>
        <begin position="1"/>
        <end position="50"/>
    </location>
</feature>
<keyword evidence="3" id="KW-1185">Reference proteome</keyword>
<reference evidence="3" key="1">
    <citation type="journal article" date="2019" name="Int. J. Syst. Evol. Microbiol.">
        <title>The Global Catalogue of Microorganisms (GCM) 10K type strain sequencing project: providing services to taxonomists for standard genome sequencing and annotation.</title>
        <authorList>
            <consortium name="The Broad Institute Genomics Platform"/>
            <consortium name="The Broad Institute Genome Sequencing Center for Infectious Disease"/>
            <person name="Wu L."/>
            <person name="Ma J."/>
        </authorList>
    </citation>
    <scope>NUCLEOTIDE SEQUENCE [LARGE SCALE GENOMIC DNA]</scope>
    <source>
        <strain evidence="3">JCM 4416</strain>
    </source>
</reference>
<comment type="caution">
    <text evidence="2">The sequence shown here is derived from an EMBL/GenBank/DDBJ whole genome shotgun (WGS) entry which is preliminary data.</text>
</comment>
<evidence type="ECO:0000313" key="3">
    <source>
        <dbReference type="Proteomes" id="UP000597853"/>
    </source>
</evidence>
<sequence length="50" mass="5087">MTAVQTERPTALAQPDLASTESTVVSRAHPTVRAGRGLPSGPHPAPKALG</sequence>
<feature type="compositionally biased region" description="Pro residues" evidence="1">
    <location>
        <begin position="41"/>
        <end position="50"/>
    </location>
</feature>
<dbReference type="EMBL" id="BMTX01000010">
    <property type="protein sequence ID" value="GGS54307.1"/>
    <property type="molecule type" value="Genomic_DNA"/>
</dbReference>